<dbReference type="Gene3D" id="3.30.450.150">
    <property type="entry name" value="Haem-degrading domain"/>
    <property type="match status" value="1"/>
</dbReference>
<keyword evidence="3" id="KW-1185">Reference proteome</keyword>
<dbReference type="PANTHER" id="PTHR34309:SF1">
    <property type="entry name" value="PROTEIN GLCG"/>
    <property type="match status" value="1"/>
</dbReference>
<sequence length="162" mass="16080">MPRFPHALATFTLATALCASAASAGAVELPTQPVLTLAAAQRVAAAAQAKAQASGWPCVIAVVDSAGSPIVLLRMDDASVPAGVELAPGKARTAALFRRPSGALEDAINGPRPAAITAQGFVLMRGGVPIVNDGRIVGAIGVSADTPQHDEAIAEAGAAALK</sequence>
<evidence type="ECO:0000256" key="1">
    <source>
        <dbReference type="SAM" id="SignalP"/>
    </source>
</evidence>
<dbReference type="STRING" id="1770053.SAMN05216551_102240"/>
<dbReference type="EMBL" id="FNLO01000002">
    <property type="protein sequence ID" value="SDV47067.1"/>
    <property type="molecule type" value="Genomic_DNA"/>
</dbReference>
<evidence type="ECO:0000313" key="3">
    <source>
        <dbReference type="Proteomes" id="UP000243719"/>
    </source>
</evidence>
<dbReference type="SUPFAM" id="SSF143744">
    <property type="entry name" value="GlcG-like"/>
    <property type="match status" value="1"/>
</dbReference>
<reference evidence="3" key="1">
    <citation type="submission" date="2016-09" db="EMBL/GenBank/DDBJ databases">
        <authorList>
            <person name="Varghese N."/>
            <person name="Submissions S."/>
        </authorList>
    </citation>
    <scope>NUCLEOTIDE SEQUENCE [LARGE SCALE GENOMIC DNA]</scope>
    <source>
        <strain evidence="3">JS23</strain>
    </source>
</reference>
<dbReference type="Pfam" id="PF03928">
    <property type="entry name" value="HbpS-like"/>
    <property type="match status" value="1"/>
</dbReference>
<organism evidence="2 3">
    <name type="scientific">Chitinasiproducens palmae</name>
    <dbReference type="NCBI Taxonomy" id="1770053"/>
    <lineage>
        <taxon>Bacteria</taxon>
        <taxon>Pseudomonadati</taxon>
        <taxon>Pseudomonadota</taxon>
        <taxon>Betaproteobacteria</taxon>
        <taxon>Burkholderiales</taxon>
        <taxon>Burkholderiaceae</taxon>
        <taxon>Chitinasiproducens</taxon>
    </lineage>
</organism>
<dbReference type="InterPro" id="IPR052517">
    <property type="entry name" value="GlcG_carb_metab_protein"/>
</dbReference>
<accession>A0A1H2PKV2</accession>
<protein>
    <submittedName>
        <fullName evidence="2">Glc operon protein GlcG</fullName>
    </submittedName>
</protein>
<feature type="chain" id="PRO_5017217692" evidence="1">
    <location>
        <begin position="22"/>
        <end position="162"/>
    </location>
</feature>
<evidence type="ECO:0000313" key="2">
    <source>
        <dbReference type="EMBL" id="SDV47067.1"/>
    </source>
</evidence>
<name>A0A1H2PKV2_9BURK</name>
<gene>
    <name evidence="2" type="ORF">SAMN05216551_102240</name>
</gene>
<dbReference type="OrthoDB" id="1684899at2"/>
<dbReference type="RefSeq" id="WP_091905167.1">
    <property type="nucleotide sequence ID" value="NZ_FNLO01000002.1"/>
</dbReference>
<feature type="signal peptide" evidence="1">
    <location>
        <begin position="1"/>
        <end position="21"/>
    </location>
</feature>
<dbReference type="AlphaFoldDB" id="A0A1H2PKV2"/>
<dbReference type="PANTHER" id="PTHR34309">
    <property type="entry name" value="SLR1406 PROTEIN"/>
    <property type="match status" value="1"/>
</dbReference>
<dbReference type="InterPro" id="IPR005624">
    <property type="entry name" value="PduO/GlcC-like"/>
</dbReference>
<dbReference type="Proteomes" id="UP000243719">
    <property type="component" value="Unassembled WGS sequence"/>
</dbReference>
<dbReference type="InterPro" id="IPR038084">
    <property type="entry name" value="PduO/GlcC-like_sf"/>
</dbReference>
<proteinExistence type="predicted"/>
<keyword evidence="1" id="KW-0732">Signal</keyword>